<evidence type="ECO:0000259" key="1">
    <source>
        <dbReference type="Pfam" id="PF12705"/>
    </source>
</evidence>
<dbReference type="Gene3D" id="3.90.320.10">
    <property type="match status" value="1"/>
</dbReference>
<proteinExistence type="predicted"/>
<sequence>MDASDYGSLVHGALDDWFREHGTNWPANAAARLQSLFLARLDNAGLRPALAAWWRPRLTRIAAWVAEAETARRQNGVPSRIVTEARGRTRMTDLPGGPFDLTGRADRIDVFEDGSASILDYKTGSVPSNTNVVAGWNPQLPLEAAMLATGGFPDVPPEPGDKKPVSVTELLYWRLTGGASPGEDMGVTVKDGTIAELAVLAWESLRERVTAYDNPDQPYLSHPHPGNEPRFADYAQLARVAEWSTAREDGSE</sequence>
<accession>A0A511XMC3</accession>
<organism evidence="2 3">
    <name type="scientific">Acetobacter oeni</name>
    <dbReference type="NCBI Taxonomy" id="304077"/>
    <lineage>
        <taxon>Bacteria</taxon>
        <taxon>Pseudomonadati</taxon>
        <taxon>Pseudomonadota</taxon>
        <taxon>Alphaproteobacteria</taxon>
        <taxon>Acetobacterales</taxon>
        <taxon>Acetobacteraceae</taxon>
        <taxon>Acetobacter</taxon>
    </lineage>
</organism>
<feature type="domain" description="PD-(D/E)XK endonuclease-like" evidence="1">
    <location>
        <begin position="2"/>
        <end position="197"/>
    </location>
</feature>
<evidence type="ECO:0000313" key="3">
    <source>
        <dbReference type="Proteomes" id="UP000321746"/>
    </source>
</evidence>
<dbReference type="AlphaFoldDB" id="A0A511XMC3"/>
<reference evidence="2 3" key="1">
    <citation type="submission" date="2019-07" db="EMBL/GenBank/DDBJ databases">
        <title>Whole genome shotgun sequence of Acetobacter oeni NBRC 105207.</title>
        <authorList>
            <person name="Hosoyama A."/>
            <person name="Uohara A."/>
            <person name="Ohji S."/>
            <person name="Ichikawa N."/>
        </authorList>
    </citation>
    <scope>NUCLEOTIDE SEQUENCE [LARGE SCALE GENOMIC DNA]</scope>
    <source>
        <strain evidence="2 3">NBRC 105207</strain>
    </source>
</reference>
<gene>
    <name evidence="2" type="ORF">AOE01nite_23240</name>
</gene>
<comment type="caution">
    <text evidence="2">The sequence shown here is derived from an EMBL/GenBank/DDBJ whole genome shotgun (WGS) entry which is preliminary data.</text>
</comment>
<dbReference type="InterPro" id="IPR038726">
    <property type="entry name" value="PDDEXK_AddAB-type"/>
</dbReference>
<dbReference type="Proteomes" id="UP000321746">
    <property type="component" value="Unassembled WGS sequence"/>
</dbReference>
<protein>
    <recommendedName>
        <fullName evidence="1">PD-(D/E)XK endonuclease-like domain-containing protein</fullName>
    </recommendedName>
</protein>
<evidence type="ECO:0000313" key="2">
    <source>
        <dbReference type="EMBL" id="GEN64100.1"/>
    </source>
</evidence>
<keyword evidence="3" id="KW-1185">Reference proteome</keyword>
<name>A0A511XMC3_9PROT</name>
<dbReference type="Pfam" id="PF12705">
    <property type="entry name" value="PDDEXK_1"/>
    <property type="match status" value="1"/>
</dbReference>
<dbReference type="InterPro" id="IPR011604">
    <property type="entry name" value="PDDEXK-like_dom_sf"/>
</dbReference>
<dbReference type="EMBL" id="BJYG01000034">
    <property type="protein sequence ID" value="GEN64100.1"/>
    <property type="molecule type" value="Genomic_DNA"/>
</dbReference>